<reference evidence="2" key="1">
    <citation type="journal article" date="2021" name="PeerJ">
        <title>Extensive microbial diversity within the chicken gut microbiome revealed by metagenomics and culture.</title>
        <authorList>
            <person name="Gilroy R."/>
            <person name="Ravi A."/>
            <person name="Getino M."/>
            <person name="Pursley I."/>
            <person name="Horton D.L."/>
            <person name="Alikhan N.F."/>
            <person name="Baker D."/>
            <person name="Gharbi K."/>
            <person name="Hall N."/>
            <person name="Watson M."/>
            <person name="Adriaenssens E.M."/>
            <person name="Foster-Nyarko E."/>
            <person name="Jarju S."/>
            <person name="Secka A."/>
            <person name="Antonio M."/>
            <person name="Oren A."/>
            <person name="Chaudhuri R.R."/>
            <person name="La Ragione R."/>
            <person name="Hildebrand F."/>
            <person name="Pallen M.J."/>
        </authorList>
    </citation>
    <scope>NUCLEOTIDE SEQUENCE</scope>
    <source>
        <strain evidence="2">Gambia15-2214</strain>
    </source>
</reference>
<dbReference type="PANTHER" id="PTHR48094">
    <property type="entry name" value="PROTEIN/NUCLEIC ACID DEGLYCASE DJ-1-RELATED"/>
    <property type="match status" value="1"/>
</dbReference>
<reference evidence="2" key="2">
    <citation type="submission" date="2021-04" db="EMBL/GenBank/DDBJ databases">
        <authorList>
            <person name="Gilroy R."/>
        </authorList>
    </citation>
    <scope>NUCLEOTIDE SEQUENCE</scope>
    <source>
        <strain evidence="2">Gambia15-2214</strain>
    </source>
</reference>
<gene>
    <name evidence="2" type="ORF">IAA16_02180</name>
</gene>
<evidence type="ECO:0000313" key="3">
    <source>
        <dbReference type="Proteomes" id="UP000823914"/>
    </source>
</evidence>
<dbReference type="Gene3D" id="3.40.50.880">
    <property type="match status" value="1"/>
</dbReference>
<dbReference type="AlphaFoldDB" id="A0A9E2L0D6"/>
<dbReference type="InterPro" id="IPR029062">
    <property type="entry name" value="Class_I_gatase-like"/>
</dbReference>
<organism evidence="2 3">
    <name type="scientific">Candidatus Treponema excrementipullorum</name>
    <dbReference type="NCBI Taxonomy" id="2838768"/>
    <lineage>
        <taxon>Bacteria</taxon>
        <taxon>Pseudomonadati</taxon>
        <taxon>Spirochaetota</taxon>
        <taxon>Spirochaetia</taxon>
        <taxon>Spirochaetales</taxon>
        <taxon>Treponemataceae</taxon>
        <taxon>Treponema</taxon>
    </lineage>
</organism>
<dbReference type="GO" id="GO:0005737">
    <property type="term" value="C:cytoplasm"/>
    <property type="evidence" value="ECO:0007669"/>
    <property type="project" value="TreeGrafter"/>
</dbReference>
<proteinExistence type="predicted"/>
<evidence type="ECO:0000259" key="1">
    <source>
        <dbReference type="Pfam" id="PF01965"/>
    </source>
</evidence>
<dbReference type="InterPro" id="IPR002818">
    <property type="entry name" value="DJ-1/PfpI"/>
</dbReference>
<evidence type="ECO:0000313" key="2">
    <source>
        <dbReference type="EMBL" id="MBU3849355.1"/>
    </source>
</evidence>
<dbReference type="Proteomes" id="UP000823914">
    <property type="component" value="Unassembled WGS sequence"/>
</dbReference>
<feature type="domain" description="DJ-1/PfpI" evidence="1">
    <location>
        <begin position="2"/>
        <end position="179"/>
    </location>
</feature>
<dbReference type="SUPFAM" id="SSF52317">
    <property type="entry name" value="Class I glutamine amidotransferase-like"/>
    <property type="match status" value="1"/>
</dbReference>
<dbReference type="CDD" id="cd03135">
    <property type="entry name" value="GATase1_DJ-1"/>
    <property type="match status" value="1"/>
</dbReference>
<accession>A0A9E2L0D6</accession>
<dbReference type="Pfam" id="PF01965">
    <property type="entry name" value="DJ-1_PfpI"/>
    <property type="match status" value="1"/>
</dbReference>
<dbReference type="InterPro" id="IPR006287">
    <property type="entry name" value="DJ-1"/>
</dbReference>
<comment type="caution">
    <text evidence="2">The sequence shown here is derived from an EMBL/GenBank/DDBJ whole genome shotgun (WGS) entry which is preliminary data.</text>
</comment>
<dbReference type="EMBL" id="JAHLFV010000049">
    <property type="protein sequence ID" value="MBU3849355.1"/>
    <property type="molecule type" value="Genomic_DNA"/>
</dbReference>
<dbReference type="InterPro" id="IPR050325">
    <property type="entry name" value="Prot/Nucl_acid_deglycase"/>
</dbReference>
<dbReference type="PANTHER" id="PTHR48094:SF12">
    <property type="entry name" value="PARKINSON DISEASE PROTEIN 7 HOMOLOG"/>
    <property type="match status" value="1"/>
</dbReference>
<name>A0A9E2L0D6_9SPIR</name>
<dbReference type="NCBIfam" id="TIGR01383">
    <property type="entry name" value="not_thiJ"/>
    <property type="match status" value="1"/>
</dbReference>
<sequence>MKKVCVFFANGFEEVEALTPVDYMRRAGLDVTTVSCNTDKAVTGAHGVTVLADVTVKEIGEGTFDMDAVVIPGGMPGAKNVADCPLAIDTITKINEKKGLVAAICAAPVVVLGKTGVLKGKKYTCYPGMEDSFAQWADADWNTLTENTRYTGDRSVVDGNLITGAGPGAAVNFAVAIVDYLCGKAAAEQLVSSCLLKL</sequence>
<protein>
    <submittedName>
        <fullName evidence="2">DJ-1/PfpI family protein</fullName>
    </submittedName>
</protein>